<comment type="caution">
    <text evidence="2">The sequence shown here is derived from an EMBL/GenBank/DDBJ whole genome shotgun (WGS) entry which is preliminary data.</text>
</comment>
<dbReference type="InterPro" id="IPR023875">
    <property type="entry name" value="DNA_repair_put"/>
</dbReference>
<feature type="domain" description="DUF4130" evidence="1">
    <location>
        <begin position="87"/>
        <end position="250"/>
    </location>
</feature>
<dbReference type="Proteomes" id="UP001363035">
    <property type="component" value="Unassembled WGS sequence"/>
</dbReference>
<protein>
    <submittedName>
        <fullName evidence="2">TIGR03915 family putative DNA repair protein</fullName>
    </submittedName>
</protein>
<dbReference type="Pfam" id="PF13566">
    <property type="entry name" value="DUF4130"/>
    <property type="match status" value="1"/>
</dbReference>
<name>A0ABU8I585_9SPHI</name>
<proteinExistence type="predicted"/>
<organism evidence="2 3">
    <name type="scientific">Sphingobacterium tenebrionis</name>
    <dbReference type="NCBI Taxonomy" id="3111775"/>
    <lineage>
        <taxon>Bacteria</taxon>
        <taxon>Pseudomonadati</taxon>
        <taxon>Bacteroidota</taxon>
        <taxon>Sphingobacteriia</taxon>
        <taxon>Sphingobacteriales</taxon>
        <taxon>Sphingobacteriaceae</taxon>
        <taxon>Sphingobacterium</taxon>
    </lineage>
</organism>
<dbReference type="EMBL" id="JAYLLN010000016">
    <property type="protein sequence ID" value="MEI5984880.1"/>
    <property type="molecule type" value="Genomic_DNA"/>
</dbReference>
<evidence type="ECO:0000313" key="3">
    <source>
        <dbReference type="Proteomes" id="UP001363035"/>
    </source>
</evidence>
<keyword evidence="3" id="KW-1185">Reference proteome</keyword>
<evidence type="ECO:0000259" key="1">
    <source>
        <dbReference type="Pfam" id="PF13566"/>
    </source>
</evidence>
<gene>
    <name evidence="2" type="ORF">VJ786_08195</name>
</gene>
<evidence type="ECO:0000313" key="2">
    <source>
        <dbReference type="EMBL" id="MEI5984880.1"/>
    </source>
</evidence>
<dbReference type="InterPro" id="IPR025404">
    <property type="entry name" value="DUF4130"/>
</dbReference>
<dbReference type="NCBIfam" id="TIGR03915">
    <property type="entry name" value="SAM_7_link_chp"/>
    <property type="match status" value="1"/>
</dbReference>
<accession>A0ABU8I585</accession>
<sequence length="252" mass="30650">MYYIFDGTYAGYICCVFEAFSRKEIDARPTRLDLIQTTLFFESRPIETHPERFQRVVQAMEKKIGHAGMKLFYQNFLADEEKAWLNGFQLLIKLFQSETLDLKNYGDPQILQFHQTIKKVNRERHRMKAFVRFMKDANELYTAIIEPDFNVLPLIIDFFRNRYADQQWLIYDIRRQYGYHYNLKEVQEVFSTAEMLTDESQSLQVSLDLKEEEYQILWKKYFKSTNIEQRKNLKLHIRHVPQRYWKYLTEKT</sequence>
<dbReference type="RefSeq" id="WP_099366119.1">
    <property type="nucleotide sequence ID" value="NZ_JAYLLN010000016.1"/>
</dbReference>
<reference evidence="2 3" key="1">
    <citation type="submission" date="2024-01" db="EMBL/GenBank/DDBJ databases">
        <title>Sphingobacterium tenebrionis sp. nov., a novel endophyte isolated from tenebrio molitor intestines.</title>
        <authorList>
            <person name="Zhang C."/>
        </authorList>
    </citation>
    <scope>NUCLEOTIDE SEQUENCE [LARGE SCALE GENOMIC DNA]</scope>
    <source>
        <strain evidence="2 3">PU5-4</strain>
    </source>
</reference>